<evidence type="ECO:0008006" key="3">
    <source>
        <dbReference type="Google" id="ProtNLM"/>
    </source>
</evidence>
<dbReference type="RefSeq" id="WP_255875228.1">
    <property type="nucleotide sequence ID" value="NZ_JACASI010000033.1"/>
</dbReference>
<dbReference type="Proteomes" id="UP001205566">
    <property type="component" value="Unassembled WGS sequence"/>
</dbReference>
<dbReference type="Gene3D" id="3.90.1530.10">
    <property type="entry name" value="Conserved hypothetical protein from pyrococcus furiosus pfu- 392566-001, ParB domain"/>
    <property type="match status" value="1"/>
</dbReference>
<comment type="caution">
    <text evidence="1">The sequence shown here is derived from an EMBL/GenBank/DDBJ whole genome shotgun (WGS) entry which is preliminary data.</text>
</comment>
<name>A0ABT1P2B6_9GAMM</name>
<sequence length="307" mass="34690">MTTNLDGGTNQTVVLKGIFPLPRFIRFIKERCPPQSFHDHALVEEWREARATVKILVQEESGTADLIDERELPEEMRSLADKVLQEPSMHRMVSMVPRRWCMVEIDRLVVFQDSINLHHVEKIKENLSSDPSAEEIIELASSSGKHENPEIRCTQSDGGYMFSSASNDLRFLDVTMMDPNAIRDFTPIGSASHAIVVYVGFSDNVITATRSGNRIILTNGSHRVYALRKLGFRYVPCLLIDATEGDVSDFLLPAAVKQDRAFYLECSRPPLFKDYIDKRLTTRVPVIRKTSVLKAKLDLQKSSVPAL</sequence>
<evidence type="ECO:0000313" key="2">
    <source>
        <dbReference type="Proteomes" id="UP001205566"/>
    </source>
</evidence>
<accession>A0ABT1P2B6</accession>
<dbReference type="SUPFAM" id="SSF110849">
    <property type="entry name" value="ParB/Sulfiredoxin"/>
    <property type="match status" value="1"/>
</dbReference>
<proteinExistence type="predicted"/>
<gene>
    <name evidence="1" type="ORF">HXX02_12500</name>
</gene>
<keyword evidence="2" id="KW-1185">Reference proteome</keyword>
<reference evidence="1" key="1">
    <citation type="thesis" date="2020" institute="Technische Universitat Dresden" country="Dresden, Germany">
        <title>The Agarolytic System of Microbulbifer elongatus PORT2, Isolated from Batu Karas, Pangandaran West Java Indonesia.</title>
        <authorList>
            <person name="Anggraeni S.R."/>
        </authorList>
    </citation>
    <scope>NUCLEOTIDE SEQUENCE</scope>
    <source>
        <strain evidence="1">PORT2</strain>
    </source>
</reference>
<protein>
    <recommendedName>
        <fullName evidence="3">ParB/Sulfiredoxin domain-containing protein</fullName>
    </recommendedName>
</protein>
<organism evidence="1 2">
    <name type="scientific">Microbulbifer elongatus</name>
    <dbReference type="NCBI Taxonomy" id="86173"/>
    <lineage>
        <taxon>Bacteria</taxon>
        <taxon>Pseudomonadati</taxon>
        <taxon>Pseudomonadota</taxon>
        <taxon>Gammaproteobacteria</taxon>
        <taxon>Cellvibrionales</taxon>
        <taxon>Microbulbiferaceae</taxon>
        <taxon>Microbulbifer</taxon>
    </lineage>
</organism>
<dbReference type="InterPro" id="IPR036086">
    <property type="entry name" value="ParB/Sulfiredoxin_sf"/>
</dbReference>
<dbReference type="EMBL" id="JACASI010000033">
    <property type="protein sequence ID" value="MCQ3830268.1"/>
    <property type="molecule type" value="Genomic_DNA"/>
</dbReference>
<evidence type="ECO:0000313" key="1">
    <source>
        <dbReference type="EMBL" id="MCQ3830268.1"/>
    </source>
</evidence>